<organism evidence="1 2">
    <name type="scientific">Deinococcus cavernae</name>
    <dbReference type="NCBI Taxonomy" id="2320857"/>
    <lineage>
        <taxon>Bacteria</taxon>
        <taxon>Thermotogati</taxon>
        <taxon>Deinococcota</taxon>
        <taxon>Deinococci</taxon>
        <taxon>Deinococcales</taxon>
        <taxon>Deinococcaceae</taxon>
        <taxon>Deinococcus</taxon>
    </lineage>
</organism>
<accession>A0A418VHY9</accession>
<name>A0A418VHY9_9DEIO</name>
<protein>
    <submittedName>
        <fullName evidence="1">VWA domain-containing protein</fullName>
    </submittedName>
</protein>
<comment type="caution">
    <text evidence="1">The sequence shown here is derived from an EMBL/GenBank/DDBJ whole genome shotgun (WGS) entry which is preliminary data.</text>
</comment>
<dbReference type="EMBL" id="QYUJ01000004">
    <property type="protein sequence ID" value="RJF75687.1"/>
    <property type="molecule type" value="Genomic_DNA"/>
</dbReference>
<keyword evidence="2" id="KW-1185">Reference proteome</keyword>
<dbReference type="Proteomes" id="UP000286287">
    <property type="component" value="Unassembled WGS sequence"/>
</dbReference>
<dbReference type="OrthoDB" id="52142at2"/>
<proteinExistence type="predicted"/>
<dbReference type="CDD" id="cd00198">
    <property type="entry name" value="vWFA"/>
    <property type="match status" value="1"/>
</dbReference>
<dbReference type="PANTHER" id="PTHR38730">
    <property type="entry name" value="SLL7028 PROTEIN"/>
    <property type="match status" value="1"/>
</dbReference>
<evidence type="ECO:0000313" key="1">
    <source>
        <dbReference type="EMBL" id="RJF75687.1"/>
    </source>
</evidence>
<dbReference type="InterPro" id="IPR036465">
    <property type="entry name" value="vWFA_dom_sf"/>
</dbReference>
<reference evidence="1 2" key="1">
    <citation type="submission" date="2018-09" db="EMBL/GenBank/DDBJ databases">
        <authorList>
            <person name="Zhu H."/>
        </authorList>
    </citation>
    <scope>NUCLEOTIDE SEQUENCE [LARGE SCALE GENOMIC DNA]</scope>
    <source>
        <strain evidence="1 2">K2S05-167</strain>
    </source>
</reference>
<dbReference type="SUPFAM" id="SSF53300">
    <property type="entry name" value="vWA-like"/>
    <property type="match status" value="1"/>
</dbReference>
<evidence type="ECO:0000313" key="2">
    <source>
        <dbReference type="Proteomes" id="UP000286287"/>
    </source>
</evidence>
<sequence length="715" mass="80333">MNIKGSYVKPLRRGLADLMGLFQKPETLADFFLRPGEYPAKLGPVREIGVQPQVRFGISPEEVEVRGENLQTALLLELCRVVVRRFSRLSEKETKLIPTFSELSAGEEITSVREALKEARSLKRISLAVSAAMIAETFEMNLVSAILGEAGMDTDLMNAEFIDKGWNPYLWQGSFIGTARYFLDHQMEAEKLLPLGSLVDFTGLIPVEGEKFKRWARVIEASLLHKPSDHPDVKHVDWIWQHPAYVIAQEKLSREEREGLLTRIASQLEYEATERNRSRARALQAGQERPEVNPGSSLAAMISQLDTRLSLNEEHQKREAAFFEQWQQTAKLFPYLRPLMSEFTLNLDRAAAMRLNVQRAAIDPNERVLYLNKGNIDVNEWSGDLSYLYPLMMLKMALGHHERMNGKDAFLWDVASEILLTGWLSGLNVSIPDWVQRFPDLEGLPSVEAIYLRLLEWPKKDLRRLLSVRGPLSSILTQGELTAAEQADRDAALLGRVREGVELAQALEGASWGDHGAGLERALRARAARAIPWKPAFAEYLTELTPTPERERTYAKLSRRIRHREEPKAGRRRVRQDDSHNLLIIVDTSGSMSDDDLQDALGVIRSTAAALSINFIRVFACDAHVRDYGWEAPWHAGGQVTLHGGGGTNLDPALRLIASLTNDGDLLPEQPLLIITDGLFAGEIRTAREHAYLLPKGAALGYRTAARVFHIQRGD</sequence>
<dbReference type="RefSeq" id="WP_119760293.1">
    <property type="nucleotide sequence ID" value="NZ_QYUJ01000004.1"/>
</dbReference>
<dbReference type="PANTHER" id="PTHR38730:SF1">
    <property type="entry name" value="SLL7028 PROTEIN"/>
    <property type="match status" value="1"/>
</dbReference>
<dbReference type="AlphaFoldDB" id="A0A418VHY9"/>
<gene>
    <name evidence="1" type="ORF">D3875_01165</name>
</gene>